<dbReference type="RefSeq" id="YP_009481196.1">
    <property type="nucleotide sequence ID" value="NC_037665.1"/>
</dbReference>
<dbReference type="Proteomes" id="UP000249758">
    <property type="component" value="Segment"/>
</dbReference>
<feature type="region of interest" description="Disordered" evidence="1">
    <location>
        <begin position="114"/>
        <end position="152"/>
    </location>
</feature>
<accession>A0A2U7UFV6</accession>
<proteinExistence type="predicted"/>
<evidence type="ECO:0000256" key="1">
    <source>
        <dbReference type="SAM" id="MobiDB-lite"/>
    </source>
</evidence>
<dbReference type="KEGG" id="vg:36841655"/>
<reference evidence="2" key="1">
    <citation type="journal article" date="2018" name="Nat. Commun.">
        <title>Diversity and evolution of the emerging Pandoraviridae family.</title>
        <authorList>
            <person name="Legendre M."/>
            <person name="Fabre E."/>
            <person name="Poirot O."/>
            <person name="Jeudy S."/>
            <person name="Lartigue A."/>
            <person name="Alempic J.M."/>
            <person name="Beucher L."/>
            <person name="Philippe N."/>
            <person name="Bertaux L."/>
            <person name="Christo-Foroux E."/>
            <person name="Labadie K."/>
            <person name="Coute Y."/>
            <person name="Abergel C."/>
            <person name="Claverie J.M."/>
        </authorList>
    </citation>
    <scope>NUCLEOTIDE SEQUENCE [LARGE SCALE GENOMIC DNA]</scope>
    <source>
        <strain evidence="2">Macleodensis</strain>
    </source>
</reference>
<dbReference type="GeneID" id="36841655"/>
<protein>
    <recommendedName>
        <fullName evidence="3">F-box incomplete domain containing protein</fullName>
    </recommendedName>
</protein>
<organism evidence="2">
    <name type="scientific">Pandoravirus macleodensis</name>
    <dbReference type="NCBI Taxonomy" id="2107707"/>
    <lineage>
        <taxon>Viruses</taxon>
        <taxon>Pandoravirus</taxon>
    </lineage>
</organism>
<sequence>MDCAEAHMCPLIALPPEVWAVILKHIDTLSDLGALATAWPDALVDPMYVQVARRCRPHAIHCIAAAGAPLHVVGPLTEVWSPVDMATLLGDTVRGGRLDVVRWACASASTHDDALPAQDGHGTAHQKEFLSEGMDDSTESSGETWSQGDGDDAFHSADHSDCDLTCAIDCPWRAARHAKADDKRRRKERRERGMRAARAWRRALKRAVDVDRCDLVSCLLHHAARLAPRAAANRIARAMLMRAARFGRCRALAVLHARGPCRCTDRLGMAALQGDHTHVLDWLDRAKCSGAVKSTSRSVEQALRNGPWRTLKWIGRRVAHRFRRPRLASEEAMVAAASGDFASSLSMAQKYSLGRCTKRVVVAAVTSGAHRTTEWILRAAGREAWCGPWLGDAAAACADTSTVERLLRLPEARTIFRPESASVALDRGRIAVAALVYRAHIAPLDRARVWAACAALECRWHERDVCEPLDRVDDNVILDAMSKGYRSVLALSLGTGVTGRPFESICDDSGVPTWWGPLPAM</sequence>
<evidence type="ECO:0008006" key="3">
    <source>
        <dbReference type="Google" id="ProtNLM"/>
    </source>
</evidence>
<dbReference type="EMBL" id="MG011691">
    <property type="protein sequence ID" value="AVK77200.1"/>
    <property type="molecule type" value="Genomic_DNA"/>
</dbReference>
<name>A0A2U7UFV6_9VIRU</name>
<gene>
    <name evidence="2" type="ORF">pmac_cds_512</name>
</gene>
<evidence type="ECO:0000313" key="2">
    <source>
        <dbReference type="EMBL" id="AVK77200.1"/>
    </source>
</evidence>